<accession>A0A4S9XQA6</accession>
<dbReference type="GO" id="GO:0006364">
    <property type="term" value="P:rRNA processing"/>
    <property type="evidence" value="ECO:0007669"/>
    <property type="project" value="TreeGrafter"/>
</dbReference>
<reference evidence="6 7" key="1">
    <citation type="submission" date="2018-10" db="EMBL/GenBank/DDBJ databases">
        <title>Fifty Aureobasidium pullulans genomes reveal a recombining polyextremotolerant generalist.</title>
        <authorList>
            <person name="Gostincar C."/>
            <person name="Turk M."/>
            <person name="Zajc J."/>
            <person name="Gunde-Cimerman N."/>
        </authorList>
    </citation>
    <scope>NUCLEOTIDE SEQUENCE [LARGE SCALE GENOMIC DNA]</scope>
    <source>
        <strain evidence="6 7">EXF-3403</strain>
    </source>
</reference>
<dbReference type="InterPro" id="IPR040447">
    <property type="entry name" value="RRM_Rrp7"/>
</dbReference>
<sequence length="327" mass="36345">MAPATKSGSRVPASVNEYTIVPLSIPPTASFPQATKHYLYLRPNAPKIPTDNTPRELFAVNLPIDATEAHLRALFATHGGGARVERVEFEGQRTGKKVTAPVTSKSQSKKRKRGEEKEKLVELPEVWDRRVGGSGWTCVVTFVDVAAMEMGVKEVKKAVKGGEEIIWGEGVEGKVPGLGAASEFYSTYDSNGDGDFVANMCETGYLSHHALRFPSTAALQASVDAYMTSFAEQEATRARALARQRAEPDEDGFVTVTRGGRMGPARLEEAQEKAEKQKEKAKGKEDFYRFQMREKRKEKANELLKGFEEDRKKVEAMKMRRNKFRPN</sequence>
<dbReference type="PANTHER" id="PTHR13191:SF0">
    <property type="entry name" value="RIBOSOMAL RNA-PROCESSING PROTEIN 7 HOMOLOG A-RELATED"/>
    <property type="match status" value="1"/>
</dbReference>
<feature type="domain" description="Ribosomal RNA-processing protein 7 C-terminal" evidence="4">
    <location>
        <begin position="212"/>
        <end position="326"/>
    </location>
</feature>
<dbReference type="GO" id="GO:0032545">
    <property type="term" value="C:CURI complex"/>
    <property type="evidence" value="ECO:0007669"/>
    <property type="project" value="TreeGrafter"/>
</dbReference>
<dbReference type="EMBL" id="QZBT01000103">
    <property type="protein sequence ID" value="THZ81347.1"/>
    <property type="molecule type" value="Genomic_DNA"/>
</dbReference>
<evidence type="ECO:0008006" key="8">
    <source>
        <dbReference type="Google" id="ProtNLM"/>
    </source>
</evidence>
<evidence type="ECO:0000259" key="4">
    <source>
        <dbReference type="Pfam" id="PF12923"/>
    </source>
</evidence>
<keyword evidence="2" id="KW-0175">Coiled coil</keyword>
<dbReference type="CDD" id="cd12293">
    <property type="entry name" value="dRRM_Rrp7p"/>
    <property type="match status" value="1"/>
</dbReference>
<feature type="coiled-coil region" evidence="2">
    <location>
        <begin position="267"/>
        <end position="317"/>
    </location>
</feature>
<dbReference type="Pfam" id="PF12923">
    <property type="entry name" value="RRP7"/>
    <property type="match status" value="1"/>
</dbReference>
<evidence type="ECO:0000256" key="1">
    <source>
        <dbReference type="ARBA" id="ARBA00006110"/>
    </source>
</evidence>
<name>A0A4S9XQA6_AURPU</name>
<organism evidence="6 7">
    <name type="scientific">Aureobasidium pullulans</name>
    <name type="common">Black yeast</name>
    <name type="synonym">Pullularia pullulans</name>
    <dbReference type="NCBI Taxonomy" id="5580"/>
    <lineage>
        <taxon>Eukaryota</taxon>
        <taxon>Fungi</taxon>
        <taxon>Dikarya</taxon>
        <taxon>Ascomycota</taxon>
        <taxon>Pezizomycotina</taxon>
        <taxon>Dothideomycetes</taxon>
        <taxon>Dothideomycetidae</taxon>
        <taxon>Dothideales</taxon>
        <taxon>Saccotheciaceae</taxon>
        <taxon>Aureobasidium</taxon>
    </lineage>
</organism>
<dbReference type="GO" id="GO:0000028">
    <property type="term" value="P:ribosomal small subunit assembly"/>
    <property type="evidence" value="ECO:0007669"/>
    <property type="project" value="TreeGrafter"/>
</dbReference>
<proteinExistence type="inferred from homology"/>
<evidence type="ECO:0000259" key="5">
    <source>
        <dbReference type="Pfam" id="PF17799"/>
    </source>
</evidence>
<dbReference type="GO" id="GO:0034456">
    <property type="term" value="C:UTP-C complex"/>
    <property type="evidence" value="ECO:0007669"/>
    <property type="project" value="TreeGrafter"/>
</dbReference>
<evidence type="ECO:0000313" key="6">
    <source>
        <dbReference type="EMBL" id="THZ81347.1"/>
    </source>
</evidence>
<dbReference type="Gene3D" id="6.10.250.1770">
    <property type="match status" value="1"/>
</dbReference>
<feature type="region of interest" description="Disordered" evidence="3">
    <location>
        <begin position="89"/>
        <end position="118"/>
    </location>
</feature>
<evidence type="ECO:0000256" key="3">
    <source>
        <dbReference type="SAM" id="MobiDB-lite"/>
    </source>
</evidence>
<dbReference type="PANTHER" id="PTHR13191">
    <property type="entry name" value="RIBOSOMAL RNA PROCESSING PROTEIN 7-RELATED"/>
    <property type="match status" value="1"/>
</dbReference>
<evidence type="ECO:0000256" key="2">
    <source>
        <dbReference type="SAM" id="Coils"/>
    </source>
</evidence>
<dbReference type="CDD" id="cd12950">
    <property type="entry name" value="RRP7_Rrp7p"/>
    <property type="match status" value="1"/>
</dbReference>
<dbReference type="Proteomes" id="UP000310039">
    <property type="component" value="Unassembled WGS sequence"/>
</dbReference>
<dbReference type="InterPro" id="IPR040446">
    <property type="entry name" value="RRP7"/>
</dbReference>
<protein>
    <recommendedName>
        <fullName evidence="8">Ribosomal RNA-processing protein 7</fullName>
    </recommendedName>
</protein>
<comment type="similarity">
    <text evidence="1">Belongs to the RRP7 family.</text>
</comment>
<evidence type="ECO:0000313" key="7">
    <source>
        <dbReference type="Proteomes" id="UP000310039"/>
    </source>
</evidence>
<dbReference type="Pfam" id="PF17799">
    <property type="entry name" value="RRM_Rrp7"/>
    <property type="match status" value="1"/>
</dbReference>
<dbReference type="AlphaFoldDB" id="A0A4S9XQA6"/>
<gene>
    <name evidence="6" type="ORF">D6C84_06685</name>
</gene>
<feature type="domain" description="Rrp7 RRM-like N-terminal" evidence="5">
    <location>
        <begin position="16"/>
        <end position="169"/>
    </location>
</feature>
<dbReference type="InterPro" id="IPR024326">
    <property type="entry name" value="RRP7_C"/>
</dbReference>
<comment type="caution">
    <text evidence="6">The sequence shown here is derived from an EMBL/GenBank/DDBJ whole genome shotgun (WGS) entry which is preliminary data.</text>
</comment>